<keyword evidence="2" id="KW-0812">Transmembrane</keyword>
<evidence type="ECO:0000313" key="3">
    <source>
        <dbReference type="EMBL" id="KAL0919070.1"/>
    </source>
</evidence>
<reference evidence="3 4" key="1">
    <citation type="journal article" date="2024" name="Plant Biotechnol. J.">
        <title>Dendrobium thyrsiflorum genome and its molecular insights into genes involved in important horticultural traits.</title>
        <authorList>
            <person name="Chen B."/>
            <person name="Wang J.Y."/>
            <person name="Zheng P.J."/>
            <person name="Li K.L."/>
            <person name="Liang Y.M."/>
            <person name="Chen X.F."/>
            <person name="Zhang C."/>
            <person name="Zhao X."/>
            <person name="He X."/>
            <person name="Zhang G.Q."/>
            <person name="Liu Z.J."/>
            <person name="Xu Q."/>
        </authorList>
    </citation>
    <scope>NUCLEOTIDE SEQUENCE [LARGE SCALE GENOMIC DNA]</scope>
    <source>
        <strain evidence="3">GZMU011</strain>
    </source>
</reference>
<keyword evidence="2" id="KW-1133">Transmembrane helix</keyword>
<accession>A0ABD0V2K7</accession>
<sequence>MSLLLDPSPTISTIGGGSPGSHTRCHAHVFHSFFIFFIIISTRLWPPALFSFPPGPFSMKDSLSLGGVLLTSAVSGRWNLFFVNPFSLTFLKTRSAFLFILCLLVSLPPDVEVSGSYSLGKDNPVGRDVVLAVTTEILPPARVLLMVGTSDCDSRSNTDVLLLGSSAAGRCAGRCVRWVGAPKGWSLLAGFPVFISLTGTTTVLATAAGKSRLPNWMVAPTFPVSMIAFASWILTPCPSCTVIGFNAIGEHTGASHNHNIVMPFGGESPGSEGPGTIKVYLTLACPLKSSNAKELAIHRKGKEEGGKKNRKKNKRRTRERAEFTLQSRASTGSCERGEGGAGFDVGLGFGTARTARAEGRRGRGGTLASGPGSHGREGSRELSASCGRANGEGEEVGPAGGGEVDVGLGVRARDKRGRESFGSSGIARQGRRSERLATSRLVEPNHKIKNEVNSRDVVLAVTTEILPPARVLLMVGTSDCDSRSNTDVLLLGSLAAGRCAGRCVRWVGAPKGWSLLAGFPVFISLTGTTTVLTTAAGKSRLPNWMVAPTFPVSMIAFASWILTPCPSCTVIGVFCSSICTNERRFLEFLEFLDFVGIFGCFWIFGDIVGLWEAFEKSAIIASGDSSADSESPPRFTCSICDAMSDSSSSGKYRSSFELQSIGFEELAWLRCCLEVDACTLGNPFRSSTGSGLVNDGIPWRILQSVDHHNRSRHESSFGPISEDLNCWGWISVKPHRMSRPGLFVFLFSHHLFEALASRLVFPSTGTFRQWSLNPWFKCHTPMFTVRDNRSFGGVLLASTISDLSPLQSSRLCKPELREFQALFSSKERLRLPNAAPRMTSLAPQDGWSFNGFKFRADGGGMDDGPDQDPMVPSSRAIVAPGFNAIGEHTGAGHNHNIVIPFGGKSPGSEGPGFWRFLEFQELLDFVGIFGCFWIFGDIVGLWEAFENDGRASAIVEFGRLREIGMASAKEKSGLGQCTAMEEIGRLRYRRQVNKDQEKRFLKLEICHLTLKADGGGMDDGPDQDPMVPSSRAIVVPGLLSQRSAIGEYTGAGHNHNIVVPFGSESPGSEGPES</sequence>
<proteinExistence type="predicted"/>
<dbReference type="AlphaFoldDB" id="A0ABD0V2K7"/>
<feature type="region of interest" description="Disordered" evidence="1">
    <location>
        <begin position="294"/>
        <end position="337"/>
    </location>
</feature>
<feature type="transmembrane region" description="Helical" evidence="2">
    <location>
        <begin position="515"/>
        <end position="537"/>
    </location>
</feature>
<organism evidence="3 4">
    <name type="scientific">Dendrobium thyrsiflorum</name>
    <name type="common">Pinecone-like raceme dendrobium</name>
    <name type="synonym">Orchid</name>
    <dbReference type="NCBI Taxonomy" id="117978"/>
    <lineage>
        <taxon>Eukaryota</taxon>
        <taxon>Viridiplantae</taxon>
        <taxon>Streptophyta</taxon>
        <taxon>Embryophyta</taxon>
        <taxon>Tracheophyta</taxon>
        <taxon>Spermatophyta</taxon>
        <taxon>Magnoliopsida</taxon>
        <taxon>Liliopsida</taxon>
        <taxon>Asparagales</taxon>
        <taxon>Orchidaceae</taxon>
        <taxon>Epidendroideae</taxon>
        <taxon>Malaxideae</taxon>
        <taxon>Dendrobiinae</taxon>
        <taxon>Dendrobium</taxon>
    </lineage>
</organism>
<feature type="compositionally biased region" description="Polar residues" evidence="1">
    <location>
        <begin position="324"/>
        <end position="333"/>
    </location>
</feature>
<feature type="transmembrane region" description="Helical" evidence="2">
    <location>
        <begin position="557"/>
        <end position="579"/>
    </location>
</feature>
<protein>
    <submittedName>
        <fullName evidence="3">Uncharacterized protein</fullName>
    </submittedName>
</protein>
<feature type="compositionally biased region" description="Basic and acidic residues" evidence="1">
    <location>
        <begin position="295"/>
        <end position="307"/>
    </location>
</feature>
<keyword evidence="4" id="KW-1185">Reference proteome</keyword>
<comment type="caution">
    <text evidence="3">The sequence shown here is derived from an EMBL/GenBank/DDBJ whole genome shotgun (WGS) entry which is preliminary data.</text>
</comment>
<feature type="compositionally biased region" description="Basic residues" evidence="1">
    <location>
        <begin position="308"/>
        <end position="318"/>
    </location>
</feature>
<evidence type="ECO:0000256" key="1">
    <source>
        <dbReference type="SAM" id="MobiDB-lite"/>
    </source>
</evidence>
<keyword evidence="2" id="KW-0472">Membrane</keyword>
<feature type="region of interest" description="Disordered" evidence="1">
    <location>
        <begin position="355"/>
        <end position="411"/>
    </location>
</feature>
<feature type="transmembrane region" description="Helical" evidence="2">
    <location>
        <begin position="187"/>
        <end position="207"/>
    </location>
</feature>
<feature type="transmembrane region" description="Helical" evidence="2">
    <location>
        <begin position="27"/>
        <end position="45"/>
    </location>
</feature>
<evidence type="ECO:0000313" key="4">
    <source>
        <dbReference type="Proteomes" id="UP001552299"/>
    </source>
</evidence>
<dbReference type="Proteomes" id="UP001552299">
    <property type="component" value="Unassembled WGS sequence"/>
</dbReference>
<dbReference type="EMBL" id="JANQDX010000009">
    <property type="protein sequence ID" value="KAL0919070.1"/>
    <property type="molecule type" value="Genomic_DNA"/>
</dbReference>
<name>A0ABD0V2K7_DENTH</name>
<feature type="transmembrane region" description="Helical" evidence="2">
    <location>
        <begin position="591"/>
        <end position="611"/>
    </location>
</feature>
<gene>
    <name evidence="3" type="ORF">M5K25_011139</name>
</gene>
<evidence type="ECO:0000256" key="2">
    <source>
        <dbReference type="SAM" id="Phobius"/>
    </source>
</evidence>